<reference evidence="4 5" key="1">
    <citation type="submission" date="2021-03" db="EMBL/GenBank/DDBJ databases">
        <title>Thiomicrorhabdus sp.nov.,novel sulfur-oxidizing bacteria isolated from coastal sediment.</title>
        <authorList>
            <person name="Liu X."/>
        </authorList>
    </citation>
    <scope>NUCLEOTIDE SEQUENCE [LARGE SCALE GENOMIC DNA]</scope>
    <source>
        <strain evidence="4 5">6S2-11</strain>
    </source>
</reference>
<evidence type="ECO:0000313" key="4">
    <source>
        <dbReference type="EMBL" id="MBO1927106.1"/>
    </source>
</evidence>
<evidence type="ECO:0000256" key="2">
    <source>
        <dbReference type="ARBA" id="ARBA00022803"/>
    </source>
</evidence>
<dbReference type="Proteomes" id="UP000664835">
    <property type="component" value="Unassembled WGS sequence"/>
</dbReference>
<proteinExistence type="predicted"/>
<organism evidence="4 5">
    <name type="scientific">Thiomicrorhabdus marina</name>
    <dbReference type="NCBI Taxonomy" id="2818442"/>
    <lineage>
        <taxon>Bacteria</taxon>
        <taxon>Pseudomonadati</taxon>
        <taxon>Pseudomonadota</taxon>
        <taxon>Gammaproteobacteria</taxon>
        <taxon>Thiotrichales</taxon>
        <taxon>Piscirickettsiaceae</taxon>
        <taxon>Thiomicrorhabdus</taxon>
    </lineage>
</organism>
<dbReference type="InterPro" id="IPR051012">
    <property type="entry name" value="CellSynth/LPSAsmb/PSIAsmb"/>
</dbReference>
<dbReference type="PANTHER" id="PTHR45586:SF1">
    <property type="entry name" value="LIPOPOLYSACCHARIDE ASSEMBLY PROTEIN B"/>
    <property type="match status" value="1"/>
</dbReference>
<sequence length="616" mass="70005">MKTKLPQFIPLPFKPTAIRSLVLCASLLGIQGCASVDAGIEKNNAPVINLANSEQAEPSKEVSEKTDSVIAAVEPIHNFISDKRLTAEQMFMLLQAEMRLKRGLTGQAYQIYYQLAEETQDTEIAKHSFNVAMATFSADNINEAVALWRKLDPKAEDAWRASFVLSLRAGNLSQALEEWQNYADLTPADINQDILVAAKRAVSGMIGDLVIAQDFMNLIVERYSQQWASYLGQGMIAAAKKDYPLALEGLNKSLSFDDFEERDQVYTLLAKIYLQMGQYQQGIAQLRSYAEKNPEDIELQERLARLEVQAGMNADAQVRYQKIVDANPEQYSAKFALALLQLENKEFVPAKQAFTELLEIPAYTEIGNYYLGYALQEEGRNEEALQFFSKVESPVYQTDALLHQAEIYFSQNEKDKAYQSLAKVDVSKQANQVKMLLAKAIFLRLEDKYSEAADVLQQLLDVQPDNQRALLEQANIFYALERFADYETNMQQLLHLDENNVDALNGLGYYYAEQGINLPQAQLLIERALQIEPDNFFILDSMGWVLFQQKRYADAVPYLEKAYAVKDDEVVGEHLIRAYWMAGMKGKAQALWDEFSERFKKNQEFTNLQEWIQKGS</sequence>
<keyword evidence="5" id="KW-1185">Reference proteome</keyword>
<dbReference type="InterPro" id="IPR019734">
    <property type="entry name" value="TPR_rpt"/>
</dbReference>
<evidence type="ECO:0000256" key="3">
    <source>
        <dbReference type="PROSITE-ProRule" id="PRU00339"/>
    </source>
</evidence>
<keyword evidence="2 3" id="KW-0802">TPR repeat</keyword>
<dbReference type="PROSITE" id="PS51257">
    <property type="entry name" value="PROKAR_LIPOPROTEIN"/>
    <property type="match status" value="1"/>
</dbReference>
<dbReference type="EMBL" id="JAGETV010000007">
    <property type="protein sequence ID" value="MBO1927106.1"/>
    <property type="molecule type" value="Genomic_DNA"/>
</dbReference>
<dbReference type="PROSITE" id="PS50005">
    <property type="entry name" value="TPR"/>
    <property type="match status" value="1"/>
</dbReference>
<dbReference type="Pfam" id="PF13428">
    <property type="entry name" value="TPR_14"/>
    <property type="match status" value="1"/>
</dbReference>
<keyword evidence="1" id="KW-0677">Repeat</keyword>
<dbReference type="Pfam" id="PF13432">
    <property type="entry name" value="TPR_16"/>
    <property type="match status" value="1"/>
</dbReference>
<dbReference type="InterPro" id="IPR011990">
    <property type="entry name" value="TPR-like_helical_dom_sf"/>
</dbReference>
<comment type="caution">
    <text evidence="4">The sequence shown here is derived from an EMBL/GenBank/DDBJ whole genome shotgun (WGS) entry which is preliminary data.</text>
</comment>
<dbReference type="Gene3D" id="1.25.40.10">
    <property type="entry name" value="Tetratricopeptide repeat domain"/>
    <property type="match status" value="2"/>
</dbReference>
<protein>
    <submittedName>
        <fullName evidence="4">Tetratricopeptide repeat protein</fullName>
    </submittedName>
</protein>
<evidence type="ECO:0000313" key="5">
    <source>
        <dbReference type="Proteomes" id="UP000664835"/>
    </source>
</evidence>
<dbReference type="SUPFAM" id="SSF48452">
    <property type="entry name" value="TPR-like"/>
    <property type="match status" value="3"/>
</dbReference>
<dbReference type="SMART" id="SM00028">
    <property type="entry name" value="TPR"/>
    <property type="match status" value="8"/>
</dbReference>
<dbReference type="RefSeq" id="WP_208148552.1">
    <property type="nucleotide sequence ID" value="NZ_JAGETV010000007.1"/>
</dbReference>
<evidence type="ECO:0000256" key="1">
    <source>
        <dbReference type="ARBA" id="ARBA00022737"/>
    </source>
</evidence>
<dbReference type="Pfam" id="PF13174">
    <property type="entry name" value="TPR_6"/>
    <property type="match status" value="1"/>
</dbReference>
<dbReference type="PANTHER" id="PTHR45586">
    <property type="entry name" value="TPR REPEAT-CONTAINING PROTEIN PA4667"/>
    <property type="match status" value="1"/>
</dbReference>
<accession>A0ABS3Q4B1</accession>
<gene>
    <name evidence="4" type="ORF">J3998_05900</name>
</gene>
<feature type="repeat" description="TPR" evidence="3">
    <location>
        <begin position="263"/>
        <end position="296"/>
    </location>
</feature>
<name>A0ABS3Q4B1_9GAMM</name>